<name>A0A926DE17_9FIRM</name>
<dbReference type="PANTHER" id="PTHR39156:SF2">
    <property type="entry name" value="DNA PRIMASE (BACTERIAL TYPE) AND SMALL PRIMASE-LIKE PROTEINS"/>
    <property type="match status" value="1"/>
</dbReference>
<dbReference type="InterPro" id="IPR025156">
    <property type="entry name" value="RNase_M5_C"/>
</dbReference>
<feature type="compositionally biased region" description="Basic and acidic residues" evidence="1">
    <location>
        <begin position="145"/>
        <end position="158"/>
    </location>
</feature>
<evidence type="ECO:0000259" key="2">
    <source>
        <dbReference type="PROSITE" id="PS50880"/>
    </source>
</evidence>
<evidence type="ECO:0000256" key="1">
    <source>
        <dbReference type="SAM" id="MobiDB-lite"/>
    </source>
</evidence>
<dbReference type="Gene3D" id="3.40.1360.10">
    <property type="match status" value="1"/>
</dbReference>
<evidence type="ECO:0000313" key="4">
    <source>
        <dbReference type="Proteomes" id="UP000620366"/>
    </source>
</evidence>
<comment type="caution">
    <text evidence="3">The sequence shown here is derived from an EMBL/GenBank/DDBJ whole genome shotgun (WGS) entry which is preliminary data.</text>
</comment>
<feature type="domain" description="Toprim" evidence="2">
    <location>
        <begin position="22"/>
        <end position="103"/>
    </location>
</feature>
<sequence>MDGTRNADRAHDQRANQKIAVREAIIVEGKYDKIKLSAVVDGLIIETGGFRIFKDREKMQMLRELARRRGLLILTDSDRAGFVIRGYLRGAIPEGSIRNAYIPDILGKERRKAAPSKEGKLGVEGMELQTLRDALERAGVTPRAPQERPPRRVTKTDFYEAGLSGGQGSAQRRARLCRELSLPENLSAKGLLEMVNVLMDFEEYRQTVSRLFKP</sequence>
<dbReference type="EMBL" id="JACRSP010000002">
    <property type="protein sequence ID" value="MBC8536127.1"/>
    <property type="molecule type" value="Genomic_DNA"/>
</dbReference>
<feature type="region of interest" description="Disordered" evidence="1">
    <location>
        <begin position="138"/>
        <end position="166"/>
    </location>
</feature>
<accession>A0A926DE17</accession>
<dbReference type="Proteomes" id="UP000620366">
    <property type="component" value="Unassembled WGS sequence"/>
</dbReference>
<evidence type="ECO:0000313" key="3">
    <source>
        <dbReference type="EMBL" id="MBC8536127.1"/>
    </source>
</evidence>
<dbReference type="PROSITE" id="PS50880">
    <property type="entry name" value="TOPRIM"/>
    <property type="match status" value="1"/>
</dbReference>
<keyword evidence="4" id="KW-1185">Reference proteome</keyword>
<protein>
    <submittedName>
        <fullName evidence="3">DUF4093 domain-containing protein</fullName>
    </submittedName>
</protein>
<dbReference type="Pfam" id="PF13331">
    <property type="entry name" value="DUF4093"/>
    <property type="match status" value="1"/>
</dbReference>
<dbReference type="RefSeq" id="WP_249299879.1">
    <property type="nucleotide sequence ID" value="NZ_JACRSP010000002.1"/>
</dbReference>
<dbReference type="GO" id="GO:0006364">
    <property type="term" value="P:rRNA processing"/>
    <property type="evidence" value="ECO:0007669"/>
    <property type="project" value="TreeGrafter"/>
</dbReference>
<dbReference type="AlphaFoldDB" id="A0A926DE17"/>
<reference evidence="3" key="1">
    <citation type="submission" date="2020-08" db="EMBL/GenBank/DDBJ databases">
        <title>Genome public.</title>
        <authorList>
            <person name="Liu C."/>
            <person name="Sun Q."/>
        </authorList>
    </citation>
    <scope>NUCLEOTIDE SEQUENCE</scope>
    <source>
        <strain evidence="3">BX7</strain>
    </source>
</reference>
<gene>
    <name evidence="3" type="ORF">H8695_05405</name>
</gene>
<proteinExistence type="predicted"/>
<dbReference type="GO" id="GO:0043822">
    <property type="term" value="F:ribonuclease M5 activity"/>
    <property type="evidence" value="ECO:0007669"/>
    <property type="project" value="TreeGrafter"/>
</dbReference>
<dbReference type="SMART" id="SM00493">
    <property type="entry name" value="TOPRIM"/>
    <property type="match status" value="1"/>
</dbReference>
<dbReference type="PANTHER" id="PTHR39156">
    <property type="entry name" value="RIBONUCLEASE M5"/>
    <property type="match status" value="1"/>
</dbReference>
<dbReference type="SUPFAM" id="SSF110455">
    <property type="entry name" value="Toprim domain"/>
    <property type="match status" value="1"/>
</dbReference>
<dbReference type="InterPro" id="IPR006171">
    <property type="entry name" value="TOPRIM_dom"/>
</dbReference>
<organism evidence="3 4">
    <name type="scientific">Feifania hominis</name>
    <dbReference type="NCBI Taxonomy" id="2763660"/>
    <lineage>
        <taxon>Bacteria</taxon>
        <taxon>Bacillati</taxon>
        <taxon>Bacillota</taxon>
        <taxon>Clostridia</taxon>
        <taxon>Eubacteriales</taxon>
        <taxon>Feifaniaceae</taxon>
        <taxon>Feifania</taxon>
    </lineage>
</organism>